<protein>
    <recommendedName>
        <fullName evidence="3">Polyketide cyclase / dehydrase and lipid transport</fullName>
    </recommendedName>
</protein>
<proteinExistence type="predicted"/>
<evidence type="ECO:0000313" key="1">
    <source>
        <dbReference type="EMBL" id="MBB5832611.1"/>
    </source>
</evidence>
<reference evidence="1 2" key="1">
    <citation type="submission" date="2020-08" db="EMBL/GenBank/DDBJ databases">
        <title>Sequencing the genomes of 1000 actinobacteria strains.</title>
        <authorList>
            <person name="Klenk H.-P."/>
        </authorList>
    </citation>
    <scope>NUCLEOTIDE SEQUENCE [LARGE SCALE GENOMIC DNA]</scope>
    <source>
        <strain evidence="1 2">DSM 28796</strain>
    </source>
</reference>
<dbReference type="InterPro" id="IPR019587">
    <property type="entry name" value="Polyketide_cyclase/dehydratase"/>
</dbReference>
<accession>A0A841AG88</accession>
<name>A0A841AG88_9MICO</name>
<dbReference type="EMBL" id="JACHLZ010000001">
    <property type="protein sequence ID" value="MBB5832611.1"/>
    <property type="molecule type" value="Genomic_DNA"/>
</dbReference>
<evidence type="ECO:0000313" key="2">
    <source>
        <dbReference type="Proteomes" id="UP000588158"/>
    </source>
</evidence>
<dbReference type="InterPro" id="IPR023393">
    <property type="entry name" value="START-like_dom_sf"/>
</dbReference>
<keyword evidence="2" id="KW-1185">Reference proteome</keyword>
<evidence type="ECO:0008006" key="3">
    <source>
        <dbReference type="Google" id="ProtNLM"/>
    </source>
</evidence>
<organism evidence="1 2">
    <name type="scientific">Brachybacterium aquaticum</name>
    <dbReference type="NCBI Taxonomy" id="1432564"/>
    <lineage>
        <taxon>Bacteria</taxon>
        <taxon>Bacillati</taxon>
        <taxon>Actinomycetota</taxon>
        <taxon>Actinomycetes</taxon>
        <taxon>Micrococcales</taxon>
        <taxon>Dermabacteraceae</taxon>
        <taxon>Brachybacterium</taxon>
    </lineage>
</organism>
<dbReference type="Pfam" id="PF10604">
    <property type="entry name" value="Polyketide_cyc2"/>
    <property type="match status" value="1"/>
</dbReference>
<dbReference type="Proteomes" id="UP000588158">
    <property type="component" value="Unassembled WGS sequence"/>
</dbReference>
<sequence length="155" mass="17126">MSTQEIRLTQHVAASVEDVWAILTDIAHADENLSGIEAVELLTPGPYSVGFRWRETRRMMGMSATEEIEVTALEPLRRSEVTARNGEVTYHTVHSLVEKPGGTDLVMEFGMEMPAKRGITRLMNAAMAKVGFSATRKVMEQDLQDLAAAAELRHG</sequence>
<dbReference type="RefSeq" id="WP_184325907.1">
    <property type="nucleotide sequence ID" value="NZ_JACHLZ010000001.1"/>
</dbReference>
<gene>
    <name evidence="1" type="ORF">HNR70_002424</name>
</gene>
<dbReference type="SUPFAM" id="SSF55961">
    <property type="entry name" value="Bet v1-like"/>
    <property type="match status" value="1"/>
</dbReference>
<comment type="caution">
    <text evidence="1">The sequence shown here is derived from an EMBL/GenBank/DDBJ whole genome shotgun (WGS) entry which is preliminary data.</text>
</comment>
<dbReference type="Gene3D" id="3.30.530.20">
    <property type="match status" value="1"/>
</dbReference>
<dbReference type="AlphaFoldDB" id="A0A841AG88"/>